<dbReference type="InterPro" id="IPR004843">
    <property type="entry name" value="Calcineurin-like_PHP"/>
</dbReference>
<evidence type="ECO:0000256" key="1">
    <source>
        <dbReference type="ARBA" id="ARBA00023014"/>
    </source>
</evidence>
<keyword evidence="1" id="KW-0479">Metal-binding</keyword>
<dbReference type="SUPFAM" id="SSF56300">
    <property type="entry name" value="Metallo-dependent phosphatases"/>
    <property type="match status" value="1"/>
</dbReference>
<keyword evidence="4" id="KW-1185">Reference proteome</keyword>
<evidence type="ECO:0000313" key="3">
    <source>
        <dbReference type="EMBL" id="BCO10396.1"/>
    </source>
</evidence>
<dbReference type="InterPro" id="IPR051918">
    <property type="entry name" value="STPP_CPPED1"/>
</dbReference>
<protein>
    <recommendedName>
        <fullName evidence="2">Calcineurin-like phosphoesterase domain-containing protein</fullName>
    </recommendedName>
</protein>
<organism evidence="3 4">
    <name type="scientific">Desulfolithobacter dissulfuricans</name>
    <dbReference type="NCBI Taxonomy" id="2795293"/>
    <lineage>
        <taxon>Bacteria</taxon>
        <taxon>Pseudomonadati</taxon>
        <taxon>Thermodesulfobacteriota</taxon>
        <taxon>Desulfobulbia</taxon>
        <taxon>Desulfobulbales</taxon>
        <taxon>Desulfobulbaceae</taxon>
        <taxon>Desulfolithobacter</taxon>
    </lineage>
</organism>
<dbReference type="Gene3D" id="3.60.21.10">
    <property type="match status" value="1"/>
</dbReference>
<dbReference type="PROSITE" id="PS51318">
    <property type="entry name" value="TAT"/>
    <property type="match status" value="1"/>
</dbReference>
<dbReference type="KEGG" id="ddu:GF1_27720"/>
<dbReference type="Pfam" id="PF00149">
    <property type="entry name" value="Metallophos"/>
    <property type="match status" value="1"/>
</dbReference>
<dbReference type="PANTHER" id="PTHR43143:SF1">
    <property type="entry name" value="SERINE_THREONINE-PROTEIN PHOSPHATASE CPPED1"/>
    <property type="match status" value="1"/>
</dbReference>
<evidence type="ECO:0000259" key="2">
    <source>
        <dbReference type="Pfam" id="PF00149"/>
    </source>
</evidence>
<dbReference type="EMBL" id="AP024233">
    <property type="protein sequence ID" value="BCO10396.1"/>
    <property type="molecule type" value="Genomic_DNA"/>
</dbReference>
<dbReference type="InterPro" id="IPR029052">
    <property type="entry name" value="Metallo-depent_PP-like"/>
</dbReference>
<dbReference type="AlphaFoldDB" id="A0A915U2Z2"/>
<dbReference type="GO" id="GO:0051536">
    <property type="term" value="F:iron-sulfur cluster binding"/>
    <property type="evidence" value="ECO:0007669"/>
    <property type="project" value="UniProtKB-KW"/>
</dbReference>
<evidence type="ECO:0000313" key="4">
    <source>
        <dbReference type="Proteomes" id="UP001063350"/>
    </source>
</evidence>
<name>A0A915U2Z2_9BACT</name>
<reference evidence="3" key="1">
    <citation type="submission" date="2020-12" db="EMBL/GenBank/DDBJ databases">
        <title>Desulfobium dissulfuricans gen. nov., sp. nov., a novel mesophilic, sulfate-reducing bacterium isolated from a deep-sea hydrothermal vent.</title>
        <authorList>
            <person name="Hashimoto Y."/>
            <person name="Tame A."/>
            <person name="Sawayama S."/>
            <person name="Miyazaki J."/>
            <person name="Takai K."/>
            <person name="Nakagawa S."/>
        </authorList>
    </citation>
    <scope>NUCLEOTIDE SEQUENCE</scope>
    <source>
        <strain evidence="3">GF1</strain>
    </source>
</reference>
<dbReference type="PANTHER" id="PTHR43143">
    <property type="entry name" value="METALLOPHOSPHOESTERASE, CALCINEURIN SUPERFAMILY"/>
    <property type="match status" value="1"/>
</dbReference>
<sequence>MKPVTRRQFIGTTTLSLLGAAVMTSGGRRVFAAPATTPLQPVRFAVISDPHVDIRGVNKMKMSAHSIECLQHTVDDLNREEELAFVMVNGDLLQDGELENARVVRDALSVLKAPVFVISGNHDYRPANPKKLRQGFTYLSDGEFRKYFAGFGYDDSARRYYARQIVPGLRLIALDACLPAEEKKWGGRLPDEQLHWLDQELFSHSDQVNLVFMHHNFLPWSVDELRGGPKQWFCIDNAAEVRSVLEKNVQATPIAFSGHRHIGLHTRELNSVQYFALPSLNSHPMRYSIFTVTHEQLSWKTPMVGVSEATHLAARQALLQASWWRDQQYRESSPANDMAVLGFYENNDMIVGGRKLTRV</sequence>
<dbReference type="GO" id="GO:0016787">
    <property type="term" value="F:hydrolase activity"/>
    <property type="evidence" value="ECO:0007669"/>
    <property type="project" value="InterPro"/>
</dbReference>
<dbReference type="InterPro" id="IPR006311">
    <property type="entry name" value="TAT_signal"/>
</dbReference>
<feature type="domain" description="Calcineurin-like phosphoesterase" evidence="2">
    <location>
        <begin position="43"/>
        <end position="261"/>
    </location>
</feature>
<proteinExistence type="predicted"/>
<dbReference type="Proteomes" id="UP001063350">
    <property type="component" value="Chromosome"/>
</dbReference>
<gene>
    <name evidence="3" type="ORF">GF1_27720</name>
</gene>
<keyword evidence="1" id="KW-0411">Iron-sulfur</keyword>
<keyword evidence="1" id="KW-0408">Iron</keyword>
<accession>A0A915U2Z2</accession>